<gene>
    <name evidence="2" type="ORF">CH379_001960</name>
</gene>
<evidence type="ECO:0000256" key="1">
    <source>
        <dbReference type="SAM" id="MobiDB-lite"/>
    </source>
</evidence>
<name>A0AAE4QJJ4_9LEPT</name>
<organism evidence="2 3">
    <name type="scientific">Leptospira ellisii</name>
    <dbReference type="NCBI Taxonomy" id="2023197"/>
    <lineage>
        <taxon>Bacteria</taxon>
        <taxon>Pseudomonadati</taxon>
        <taxon>Spirochaetota</taxon>
        <taxon>Spirochaetia</taxon>
        <taxon>Leptospirales</taxon>
        <taxon>Leptospiraceae</taxon>
        <taxon>Leptospira</taxon>
    </lineage>
</organism>
<accession>A0AAE4QJJ4</accession>
<dbReference type="EMBL" id="NPEF02000001">
    <property type="protein sequence ID" value="MDV6234393.1"/>
    <property type="molecule type" value="Genomic_DNA"/>
</dbReference>
<feature type="compositionally biased region" description="Basic and acidic residues" evidence="1">
    <location>
        <begin position="43"/>
        <end position="62"/>
    </location>
</feature>
<feature type="region of interest" description="Disordered" evidence="1">
    <location>
        <begin position="40"/>
        <end position="62"/>
    </location>
</feature>
<evidence type="ECO:0000313" key="3">
    <source>
        <dbReference type="Proteomes" id="UP000232122"/>
    </source>
</evidence>
<dbReference type="Proteomes" id="UP000232122">
    <property type="component" value="Unassembled WGS sequence"/>
</dbReference>
<reference evidence="2 3" key="1">
    <citation type="journal article" date="2018" name="Microb. Genom.">
        <title>Deciphering the unexplored Leptospira diversity from soils uncovers genomic evolution to virulence.</title>
        <authorList>
            <person name="Thibeaux R."/>
            <person name="Iraola G."/>
            <person name="Ferres I."/>
            <person name="Bierque E."/>
            <person name="Girault D."/>
            <person name="Soupe-Gilbert M.E."/>
            <person name="Picardeau M."/>
            <person name="Goarant C."/>
        </authorList>
    </citation>
    <scope>NUCLEOTIDE SEQUENCE [LARGE SCALE GENOMIC DNA]</scope>
    <source>
        <strain evidence="2 3">ATI7-C-A5</strain>
    </source>
</reference>
<evidence type="ECO:0000313" key="2">
    <source>
        <dbReference type="EMBL" id="MDV6234393.1"/>
    </source>
</evidence>
<protein>
    <submittedName>
        <fullName evidence="2">Uncharacterized protein</fullName>
    </submittedName>
</protein>
<dbReference type="RefSeq" id="WP_125226218.1">
    <property type="nucleotide sequence ID" value="NZ_NPEF02000001.1"/>
</dbReference>
<dbReference type="AlphaFoldDB" id="A0AAE4QJJ4"/>
<proteinExistence type="predicted"/>
<comment type="caution">
    <text evidence="2">The sequence shown here is derived from an EMBL/GenBank/DDBJ whole genome shotgun (WGS) entry which is preliminary data.</text>
</comment>
<keyword evidence="3" id="KW-1185">Reference proteome</keyword>
<sequence>MEHLDRSGTGSAFKRIFICVLFLVSFQAVFSQNIVPVPATSSETKESDSKRKEDVEDKSPSQKEIRMKRKFFLGGGFFKGYGSGVAGWNVWEKVTIGLQYYQNSYVTTGDFDSRYAYFVQYAAARQSDREWKNAGGGVFLNYFLADSSLYIPIQIGAEYFRQTVHDQFADLRGPSSYRAERINLDYGPRYYAGTGLGFRHQLESGFFFGFEVLVRTFGRYHKNVTVQSLEYADHSATVLDYWIRKEEIKRDHGGKVSDAGFDFAVGFSF</sequence>